<feature type="region of interest" description="Disordered" evidence="7">
    <location>
        <begin position="227"/>
        <end position="261"/>
    </location>
</feature>
<evidence type="ECO:0000256" key="2">
    <source>
        <dbReference type="ARBA" id="ARBA00022448"/>
    </source>
</evidence>
<feature type="transmembrane region" description="Helical" evidence="6">
    <location>
        <begin position="201"/>
        <end position="221"/>
    </location>
</feature>
<feature type="domain" description="ABC transmembrane type-1" evidence="8">
    <location>
        <begin position="33"/>
        <end position="219"/>
    </location>
</feature>
<name>A0A7Z0J5K3_9MICO</name>
<dbReference type="InterPro" id="IPR035906">
    <property type="entry name" value="MetI-like_sf"/>
</dbReference>
<keyword evidence="2 6" id="KW-0813">Transport</keyword>
<dbReference type="EMBL" id="JACCFM010000001">
    <property type="protein sequence ID" value="NYJ19490.1"/>
    <property type="molecule type" value="Genomic_DNA"/>
</dbReference>
<dbReference type="InterPro" id="IPR051204">
    <property type="entry name" value="ABC_transp_perm/SBD"/>
</dbReference>
<gene>
    <name evidence="9" type="ORF">HNR05_001281</name>
</gene>
<dbReference type="AlphaFoldDB" id="A0A7Z0J5K3"/>
<dbReference type="SUPFAM" id="SSF161098">
    <property type="entry name" value="MetI-like"/>
    <property type="match status" value="1"/>
</dbReference>
<comment type="caution">
    <text evidence="9">The sequence shown here is derived from an EMBL/GenBank/DDBJ whole genome shotgun (WGS) entry which is preliminary data.</text>
</comment>
<keyword evidence="4 6" id="KW-1133">Transmembrane helix</keyword>
<protein>
    <submittedName>
        <fullName evidence="9">Osmoprotectant transport system permease protein</fullName>
    </submittedName>
</protein>
<comment type="subcellular location">
    <subcellularLocation>
        <location evidence="6">Cell membrane</location>
        <topology evidence="6">Multi-pass membrane protein</topology>
    </subcellularLocation>
    <subcellularLocation>
        <location evidence="1">Membrane</location>
        <topology evidence="1">Multi-pass membrane protein</topology>
    </subcellularLocation>
</comment>
<proteinExistence type="inferred from homology"/>
<evidence type="ECO:0000256" key="1">
    <source>
        <dbReference type="ARBA" id="ARBA00004141"/>
    </source>
</evidence>
<sequence length="261" mass="27288">MTVQFFLSALAWLVDPANYVPGSQSPLPIQDRIIEHLTYTLVSVAIAAAIALPLGFYIGHTGRGRQFVIGFSGAMRAVPTLGLLGALFVVIGLTVPFTATAFIASIIAFIVLAIPSILAGAYAGVESVDPETVDAARAVGMTERQILFKVEIPLSLPLIIGGIRAAVLQVIATAVIASYISLGGLGAIIASGISLNNNNEILGGALLVTVLALVIDGLFALTQRLTRRGGPPRPARRKVKARFQPSLQRPFALSSAKEGNP</sequence>
<evidence type="ECO:0000256" key="4">
    <source>
        <dbReference type="ARBA" id="ARBA00022989"/>
    </source>
</evidence>
<dbReference type="GO" id="GO:0031460">
    <property type="term" value="P:glycine betaine transport"/>
    <property type="evidence" value="ECO:0007669"/>
    <property type="project" value="TreeGrafter"/>
</dbReference>
<feature type="transmembrane region" description="Helical" evidence="6">
    <location>
        <begin position="166"/>
        <end position="189"/>
    </location>
</feature>
<evidence type="ECO:0000256" key="6">
    <source>
        <dbReference type="RuleBase" id="RU363032"/>
    </source>
</evidence>
<reference evidence="9 10" key="1">
    <citation type="submission" date="2020-07" db="EMBL/GenBank/DDBJ databases">
        <title>Sequencing the genomes of 1000 actinobacteria strains.</title>
        <authorList>
            <person name="Klenk H.-P."/>
        </authorList>
    </citation>
    <scope>NUCLEOTIDE SEQUENCE [LARGE SCALE GENOMIC DNA]</scope>
    <source>
        <strain evidence="9 10">LI1</strain>
    </source>
</reference>
<dbReference type="PANTHER" id="PTHR30177">
    <property type="entry name" value="GLYCINE BETAINE/L-PROLINE TRANSPORT SYSTEM PERMEASE PROTEIN PROW"/>
    <property type="match status" value="1"/>
</dbReference>
<accession>A0A7Z0J5K3</accession>
<feature type="transmembrane region" description="Helical" evidence="6">
    <location>
        <begin position="78"/>
        <end position="95"/>
    </location>
</feature>
<dbReference type="PROSITE" id="PS50928">
    <property type="entry name" value="ABC_TM1"/>
    <property type="match status" value="1"/>
</dbReference>
<organism evidence="9 10">
    <name type="scientific">Glaciibacter psychrotolerans</name>
    <dbReference type="NCBI Taxonomy" id="670054"/>
    <lineage>
        <taxon>Bacteria</taxon>
        <taxon>Bacillati</taxon>
        <taxon>Actinomycetota</taxon>
        <taxon>Actinomycetes</taxon>
        <taxon>Micrococcales</taxon>
        <taxon>Microbacteriaceae</taxon>
        <taxon>Glaciibacter</taxon>
    </lineage>
</organism>
<keyword evidence="10" id="KW-1185">Reference proteome</keyword>
<evidence type="ECO:0000256" key="7">
    <source>
        <dbReference type="SAM" id="MobiDB-lite"/>
    </source>
</evidence>
<keyword evidence="5 6" id="KW-0472">Membrane</keyword>
<dbReference type="Gene3D" id="1.10.3720.10">
    <property type="entry name" value="MetI-like"/>
    <property type="match status" value="1"/>
</dbReference>
<evidence type="ECO:0000256" key="3">
    <source>
        <dbReference type="ARBA" id="ARBA00022692"/>
    </source>
</evidence>
<feature type="transmembrane region" description="Helical" evidence="6">
    <location>
        <begin position="101"/>
        <end position="123"/>
    </location>
</feature>
<dbReference type="PANTHER" id="PTHR30177:SF33">
    <property type="entry name" value="POSSIBLE OSMOPROTECTANT (GLYCINE BETAINE_CARNITINE_CHOLINE_L-PROLINE) TRANSPORT INTEGRAL MEMBRANE PROTEIN ABC TRANSPORTER PROZ"/>
    <property type="match status" value="1"/>
</dbReference>
<dbReference type="CDD" id="cd06261">
    <property type="entry name" value="TM_PBP2"/>
    <property type="match status" value="1"/>
</dbReference>
<evidence type="ECO:0000313" key="9">
    <source>
        <dbReference type="EMBL" id="NYJ19490.1"/>
    </source>
</evidence>
<feature type="transmembrane region" description="Helical" evidence="6">
    <location>
        <begin position="38"/>
        <end position="58"/>
    </location>
</feature>
<evidence type="ECO:0000259" key="8">
    <source>
        <dbReference type="PROSITE" id="PS50928"/>
    </source>
</evidence>
<dbReference type="InterPro" id="IPR000515">
    <property type="entry name" value="MetI-like"/>
</dbReference>
<dbReference type="Pfam" id="PF00528">
    <property type="entry name" value="BPD_transp_1"/>
    <property type="match status" value="1"/>
</dbReference>
<comment type="similarity">
    <text evidence="6">Belongs to the binding-protein-dependent transport system permease family.</text>
</comment>
<evidence type="ECO:0000313" key="10">
    <source>
        <dbReference type="Proteomes" id="UP000537260"/>
    </source>
</evidence>
<dbReference type="RefSeq" id="WP_343062489.1">
    <property type="nucleotide sequence ID" value="NZ_JACCFM010000001.1"/>
</dbReference>
<dbReference type="GO" id="GO:0005886">
    <property type="term" value="C:plasma membrane"/>
    <property type="evidence" value="ECO:0007669"/>
    <property type="project" value="UniProtKB-SubCell"/>
</dbReference>
<dbReference type="Proteomes" id="UP000537260">
    <property type="component" value="Unassembled WGS sequence"/>
</dbReference>
<dbReference type="GO" id="GO:0055085">
    <property type="term" value="P:transmembrane transport"/>
    <property type="evidence" value="ECO:0007669"/>
    <property type="project" value="InterPro"/>
</dbReference>
<evidence type="ECO:0000256" key="5">
    <source>
        <dbReference type="ARBA" id="ARBA00023136"/>
    </source>
</evidence>
<keyword evidence="3 6" id="KW-0812">Transmembrane</keyword>